<comment type="similarity">
    <text evidence="1">Belongs to the TRAPP small subunits family. Sedlin subfamily.</text>
</comment>
<dbReference type="Pfam" id="PF04628">
    <property type="entry name" value="Sedlin_N"/>
    <property type="match status" value="1"/>
</dbReference>
<dbReference type="InterPro" id="IPR006722">
    <property type="entry name" value="Sedlin"/>
</dbReference>
<sequence>MPPQPRLNAVAFVSPQNHPILIRTFAQPRQDELKYHYIAHTSLDVIEERIASAQAAKSTECYLSLLYTMEDVAVYGYVTPLRVKIILALALTDAVVRDIDVIAIFKAMHTAYHLSVANPFLKVNMPLESVNDHAAMLSAGSAKWKAFRQRVDDVGRVMGASIPSSTSNASTQSH</sequence>
<dbReference type="GeneID" id="72006231"/>
<organism evidence="3 4">
    <name type="scientific">Rhodofomes roseus</name>
    <dbReference type="NCBI Taxonomy" id="34475"/>
    <lineage>
        <taxon>Eukaryota</taxon>
        <taxon>Fungi</taxon>
        <taxon>Dikarya</taxon>
        <taxon>Basidiomycota</taxon>
        <taxon>Agaricomycotina</taxon>
        <taxon>Agaricomycetes</taxon>
        <taxon>Polyporales</taxon>
        <taxon>Rhodofomes</taxon>
    </lineage>
</organism>
<dbReference type="SUPFAM" id="SSF64356">
    <property type="entry name" value="SNARE-like"/>
    <property type="match status" value="1"/>
</dbReference>
<dbReference type="InterPro" id="IPR044760">
    <property type="entry name" value="TRAPPC2L"/>
</dbReference>
<evidence type="ECO:0000313" key="4">
    <source>
        <dbReference type="Proteomes" id="UP000814176"/>
    </source>
</evidence>
<accession>A0ABQ8L0C0</accession>
<dbReference type="CDD" id="cd14854">
    <property type="entry name" value="TRAPPC2L"/>
    <property type="match status" value="1"/>
</dbReference>
<dbReference type="Gene3D" id="3.30.450.70">
    <property type="match status" value="1"/>
</dbReference>
<gene>
    <name evidence="3" type="ORF">C8Q71DRAFT_793735</name>
</gene>
<proteinExistence type="inferred from homology"/>
<evidence type="ECO:0000313" key="3">
    <source>
        <dbReference type="EMBL" id="KAH9844160.1"/>
    </source>
</evidence>
<protein>
    <recommendedName>
        <fullName evidence="2">Trafficking protein particle complex subunit 2-like protein</fullName>
    </recommendedName>
</protein>
<dbReference type="Proteomes" id="UP000814176">
    <property type="component" value="Unassembled WGS sequence"/>
</dbReference>
<evidence type="ECO:0000256" key="2">
    <source>
        <dbReference type="ARBA" id="ARBA00024408"/>
    </source>
</evidence>
<evidence type="ECO:0000256" key="1">
    <source>
        <dbReference type="ARBA" id="ARBA00006626"/>
    </source>
</evidence>
<dbReference type="PANTHER" id="PTHR12403">
    <property type="entry name" value="TRAFFICKING PROTEIN PARTICLE COMPLEX SUBUNIT 2"/>
    <property type="match status" value="1"/>
</dbReference>
<dbReference type="RefSeq" id="XP_047784970.1">
    <property type="nucleotide sequence ID" value="XM_047925499.1"/>
</dbReference>
<name>A0ABQ8L0C0_9APHY</name>
<dbReference type="EMBL" id="JADCUA010000001">
    <property type="protein sequence ID" value="KAH9844160.1"/>
    <property type="molecule type" value="Genomic_DNA"/>
</dbReference>
<reference evidence="3 4" key="1">
    <citation type="journal article" date="2021" name="Environ. Microbiol.">
        <title>Gene family expansions and transcriptome signatures uncover fungal adaptations to wood decay.</title>
        <authorList>
            <person name="Hage H."/>
            <person name="Miyauchi S."/>
            <person name="Viragh M."/>
            <person name="Drula E."/>
            <person name="Min B."/>
            <person name="Chaduli D."/>
            <person name="Navarro D."/>
            <person name="Favel A."/>
            <person name="Norest M."/>
            <person name="Lesage-Meessen L."/>
            <person name="Balint B."/>
            <person name="Merenyi Z."/>
            <person name="de Eugenio L."/>
            <person name="Morin E."/>
            <person name="Martinez A.T."/>
            <person name="Baldrian P."/>
            <person name="Stursova M."/>
            <person name="Martinez M.J."/>
            <person name="Novotny C."/>
            <person name="Magnuson J.K."/>
            <person name="Spatafora J.W."/>
            <person name="Maurice S."/>
            <person name="Pangilinan J."/>
            <person name="Andreopoulos W."/>
            <person name="LaButti K."/>
            <person name="Hundley H."/>
            <person name="Na H."/>
            <person name="Kuo A."/>
            <person name="Barry K."/>
            <person name="Lipzen A."/>
            <person name="Henrissat B."/>
            <person name="Riley R."/>
            <person name="Ahrendt S."/>
            <person name="Nagy L.G."/>
            <person name="Grigoriev I.V."/>
            <person name="Martin F."/>
            <person name="Rosso M.N."/>
        </authorList>
    </citation>
    <scope>NUCLEOTIDE SEQUENCE [LARGE SCALE GENOMIC DNA]</scope>
    <source>
        <strain evidence="3 4">CIRM-BRFM 1785</strain>
    </source>
</reference>
<comment type="caution">
    <text evidence="3">The sequence shown here is derived from an EMBL/GenBank/DDBJ whole genome shotgun (WGS) entry which is preliminary data.</text>
</comment>
<dbReference type="InterPro" id="IPR011012">
    <property type="entry name" value="Longin-like_dom_sf"/>
</dbReference>
<keyword evidence="4" id="KW-1185">Reference proteome</keyword>